<dbReference type="EMBL" id="FNCI01000018">
    <property type="protein sequence ID" value="SDG53289.1"/>
    <property type="molecule type" value="Genomic_DNA"/>
</dbReference>
<dbReference type="Pfam" id="PF14518">
    <property type="entry name" value="Haem_oxygenas_2"/>
    <property type="match status" value="1"/>
</dbReference>
<name>A0A1G7V1P4_9GAMM</name>
<dbReference type="SUPFAM" id="SSF48613">
    <property type="entry name" value="Heme oxygenase-like"/>
    <property type="match status" value="1"/>
</dbReference>
<dbReference type="AlphaFoldDB" id="A0A1G7V1P4"/>
<keyword evidence="2" id="KW-1185">Reference proteome</keyword>
<dbReference type="Proteomes" id="UP000198641">
    <property type="component" value="Unassembled WGS sequence"/>
</dbReference>
<proteinExistence type="predicted"/>
<protein>
    <submittedName>
        <fullName evidence="1">Pyrroloquinoline quinone (PQQ) biosynthesis protein C</fullName>
    </submittedName>
</protein>
<dbReference type="OrthoDB" id="5177824at2"/>
<reference evidence="1 2" key="1">
    <citation type="submission" date="2016-10" db="EMBL/GenBank/DDBJ databases">
        <authorList>
            <person name="de Groot N.N."/>
        </authorList>
    </citation>
    <scope>NUCLEOTIDE SEQUENCE [LARGE SCALE GENOMIC DNA]</scope>
    <source>
        <strain evidence="1 2">BH539</strain>
    </source>
</reference>
<sequence length="230" mass="25127">MSAYQRLLAATQTEREAMLSIPLLQRAQRGEVSHAEYLAFLGQAYHHVRFTVPLMMACGARLPAHKGWLRDALVEYIDEEHGHEKWILDDIRVAGGDPDAVVAAMPAPATRLMVGHVRDVITHDNPVGFFGMVLVLEGTSTALATQAAEALQQHLGLPKEAFRYLLSHGSLDIGHMAFFEKLIDSLDEDDLAAVIDTAAMVYRLYGAMFRGVEAACGGGDVNRELADALC</sequence>
<dbReference type="InterPro" id="IPR016084">
    <property type="entry name" value="Haem_Oase-like_multi-hlx"/>
</dbReference>
<dbReference type="Gene3D" id="1.20.910.10">
    <property type="entry name" value="Heme oxygenase-like"/>
    <property type="match status" value="1"/>
</dbReference>
<evidence type="ECO:0000313" key="1">
    <source>
        <dbReference type="EMBL" id="SDG53289.1"/>
    </source>
</evidence>
<dbReference type="SMART" id="SM01236">
    <property type="entry name" value="Haem_oxygenase_2"/>
    <property type="match status" value="1"/>
</dbReference>
<gene>
    <name evidence="1" type="ORF">SAMN05216571_1189</name>
</gene>
<dbReference type="STRING" id="284577.SAMN05216571_1189"/>
<evidence type="ECO:0000313" key="2">
    <source>
        <dbReference type="Proteomes" id="UP000198641"/>
    </source>
</evidence>
<dbReference type="RefSeq" id="WP_092528555.1">
    <property type="nucleotide sequence ID" value="NZ_FNCI01000018.1"/>
</dbReference>
<accession>A0A1G7V1P4</accession>
<organism evidence="1 2">
    <name type="scientific">Onishia taeanensis</name>
    <dbReference type="NCBI Taxonomy" id="284577"/>
    <lineage>
        <taxon>Bacteria</taxon>
        <taxon>Pseudomonadati</taxon>
        <taxon>Pseudomonadota</taxon>
        <taxon>Gammaproteobacteria</taxon>
        <taxon>Oceanospirillales</taxon>
        <taxon>Halomonadaceae</taxon>
        <taxon>Onishia</taxon>
    </lineage>
</organism>